<evidence type="ECO:0000256" key="4">
    <source>
        <dbReference type="ARBA" id="ARBA00012640"/>
    </source>
</evidence>
<evidence type="ECO:0000256" key="1">
    <source>
        <dbReference type="ARBA" id="ARBA00001946"/>
    </source>
</evidence>
<dbReference type="UniPathway" id="UPA00135">
    <property type="reaction ID" value="UER00198"/>
</dbReference>
<comment type="similarity">
    <text evidence="3">Belongs to the HAD-like hydrolase superfamily. SerB family.</text>
</comment>
<evidence type="ECO:0000256" key="10">
    <source>
        <dbReference type="ARBA" id="ARBA00023299"/>
    </source>
</evidence>
<feature type="active site" description="Nucleophile" evidence="14">
    <location>
        <position position="93"/>
    </location>
</feature>
<dbReference type="SFLD" id="SFLDF00029">
    <property type="entry name" value="phosphoserine_phosphatase"/>
    <property type="match status" value="1"/>
</dbReference>
<dbReference type="Proteomes" id="UP000265798">
    <property type="component" value="Unassembled WGS sequence"/>
</dbReference>
<reference evidence="16" key="1">
    <citation type="submission" date="2018-05" db="EMBL/GenBank/DDBJ databases">
        <title>Leptospira yasudae sp. nov. and Leptospira stimsonii sp. nov., two pathogenic species of the genus Leptospira isolated from environmental sources.</title>
        <authorList>
            <person name="Casanovas-Massana A."/>
            <person name="Hamond C."/>
            <person name="Santos L.A."/>
            <person name="Hacker K.P."/>
            <person name="Balassiano I."/>
            <person name="Medeiros M.A."/>
            <person name="Reis M.G."/>
            <person name="Ko A.I."/>
            <person name="Wunder E.A."/>
        </authorList>
    </citation>
    <scope>NUCLEOTIDE SEQUENCE [LARGE SCALE GENOMIC DNA]</scope>
    <source>
        <strain evidence="16">Yale</strain>
    </source>
</reference>
<dbReference type="PANTHER" id="PTHR43344">
    <property type="entry name" value="PHOSPHOSERINE PHOSPHATASE"/>
    <property type="match status" value="1"/>
</dbReference>
<dbReference type="NCBIfam" id="TIGR01488">
    <property type="entry name" value="HAD-SF-IB"/>
    <property type="match status" value="1"/>
</dbReference>
<dbReference type="SFLD" id="SFLDS00003">
    <property type="entry name" value="Haloacid_Dehalogenase"/>
    <property type="match status" value="1"/>
</dbReference>
<evidence type="ECO:0000256" key="13">
    <source>
        <dbReference type="ARBA" id="ARBA00048523"/>
    </source>
</evidence>
<evidence type="ECO:0000256" key="2">
    <source>
        <dbReference type="ARBA" id="ARBA00005135"/>
    </source>
</evidence>
<dbReference type="GO" id="GO:0006564">
    <property type="term" value="P:L-serine biosynthetic process"/>
    <property type="evidence" value="ECO:0007669"/>
    <property type="project" value="UniProtKB-KW"/>
</dbReference>
<evidence type="ECO:0000256" key="8">
    <source>
        <dbReference type="ARBA" id="ARBA00022801"/>
    </source>
</evidence>
<evidence type="ECO:0000256" key="3">
    <source>
        <dbReference type="ARBA" id="ARBA00009184"/>
    </source>
</evidence>
<evidence type="ECO:0000313" key="15">
    <source>
        <dbReference type="EMBL" id="RHX90552.1"/>
    </source>
</evidence>
<keyword evidence="7" id="KW-0479">Metal-binding</keyword>
<keyword evidence="9" id="KW-0460">Magnesium</keyword>
<dbReference type="InterPro" id="IPR050582">
    <property type="entry name" value="HAD-like_SerB"/>
</dbReference>
<keyword evidence="8" id="KW-0378">Hydrolase</keyword>
<dbReference type="SUPFAM" id="SSF56784">
    <property type="entry name" value="HAD-like"/>
    <property type="match status" value="1"/>
</dbReference>
<dbReference type="CDD" id="cd07500">
    <property type="entry name" value="HAD_PSP"/>
    <property type="match status" value="1"/>
</dbReference>
<dbReference type="NCBIfam" id="TIGR00338">
    <property type="entry name" value="serB"/>
    <property type="match status" value="1"/>
</dbReference>
<dbReference type="PANTHER" id="PTHR43344:SF2">
    <property type="entry name" value="PHOSPHOSERINE PHOSPHATASE"/>
    <property type="match status" value="1"/>
</dbReference>
<sequence length="293" mass="33180">MLLILTQNPEEIRRELLLGLGSFVSIRPEDSFLLTSARTRTNGHWSCIEWNISKKLEVQELFALRAKFAKQDSDVLQVDRLLDSKKKSLFAFDMDSTLIQQEVIDELARLAGVYDQVASVTKEAMEGNLDFHEALKKRCLHLKGLPTTIFEELYPKLSLNIGVEKLLFGLRERESRTAVFSGGFTDILEMFQKEHRIGEVRANVLERENGILTGFVTGEIVDKVKKFEFLKEIRDRENIESSQVVAVGDGANDALMLNEAGIGIGFHAKDGLKKLITNWVDFAPMDVLLFLFS</sequence>
<dbReference type="GO" id="GO:0000287">
    <property type="term" value="F:magnesium ion binding"/>
    <property type="evidence" value="ECO:0007669"/>
    <property type="project" value="TreeGrafter"/>
</dbReference>
<dbReference type="OrthoDB" id="9790031at2"/>
<evidence type="ECO:0000256" key="12">
    <source>
        <dbReference type="ARBA" id="ARBA00048138"/>
    </source>
</evidence>
<name>A0A396Z4W9_9LEPT</name>
<gene>
    <name evidence="15" type="primary">serB</name>
    <name evidence="15" type="ORF">DLM75_09050</name>
</gene>
<comment type="caution">
    <text evidence="15">The sequence shown here is derived from an EMBL/GenBank/DDBJ whole genome shotgun (WGS) entry which is preliminary data.</text>
</comment>
<protein>
    <recommendedName>
        <fullName evidence="5">Phosphoserine phosphatase</fullName>
        <ecNumber evidence="4">3.1.3.3</ecNumber>
    </recommendedName>
    <alternativeName>
        <fullName evidence="11">O-phosphoserine phosphohydrolase</fullName>
    </alternativeName>
</protein>
<dbReference type="AlphaFoldDB" id="A0A396Z4W9"/>
<dbReference type="InterPro" id="IPR023214">
    <property type="entry name" value="HAD_sf"/>
</dbReference>
<dbReference type="SFLD" id="SFLDG01136">
    <property type="entry name" value="C1.6:_Phosphoserine_Phosphatas"/>
    <property type="match status" value="1"/>
</dbReference>
<dbReference type="EC" id="3.1.3.3" evidence="4"/>
<comment type="catalytic activity">
    <reaction evidence="13">
        <text>O-phospho-D-serine + H2O = D-serine + phosphate</text>
        <dbReference type="Rhea" id="RHEA:24873"/>
        <dbReference type="ChEBI" id="CHEBI:15377"/>
        <dbReference type="ChEBI" id="CHEBI:35247"/>
        <dbReference type="ChEBI" id="CHEBI:43474"/>
        <dbReference type="ChEBI" id="CHEBI:58680"/>
        <dbReference type="EC" id="3.1.3.3"/>
    </reaction>
</comment>
<feature type="active site" description="Proton donor" evidence="14">
    <location>
        <position position="95"/>
    </location>
</feature>
<evidence type="ECO:0000256" key="7">
    <source>
        <dbReference type="ARBA" id="ARBA00022723"/>
    </source>
</evidence>
<dbReference type="Gene3D" id="3.40.50.1000">
    <property type="entry name" value="HAD superfamily/HAD-like"/>
    <property type="match status" value="1"/>
</dbReference>
<proteinExistence type="inferred from homology"/>
<evidence type="ECO:0000256" key="6">
    <source>
        <dbReference type="ARBA" id="ARBA00022605"/>
    </source>
</evidence>
<evidence type="ECO:0000256" key="14">
    <source>
        <dbReference type="PIRSR" id="PIRSR604469-1"/>
    </source>
</evidence>
<comment type="pathway">
    <text evidence="2">Amino-acid biosynthesis; L-serine biosynthesis; L-serine from 3-phospho-D-glycerate: step 3/3.</text>
</comment>
<dbReference type="InterPro" id="IPR004469">
    <property type="entry name" value="PSP"/>
</dbReference>
<evidence type="ECO:0000256" key="9">
    <source>
        <dbReference type="ARBA" id="ARBA00022842"/>
    </source>
</evidence>
<dbReference type="EMBL" id="QHCT01000002">
    <property type="protein sequence ID" value="RHX90552.1"/>
    <property type="molecule type" value="Genomic_DNA"/>
</dbReference>
<evidence type="ECO:0000256" key="5">
    <source>
        <dbReference type="ARBA" id="ARBA00015196"/>
    </source>
</evidence>
<dbReference type="InterPro" id="IPR036412">
    <property type="entry name" value="HAD-like_sf"/>
</dbReference>
<evidence type="ECO:0000256" key="11">
    <source>
        <dbReference type="ARBA" id="ARBA00031693"/>
    </source>
</evidence>
<comment type="catalytic activity">
    <reaction evidence="12">
        <text>O-phospho-L-serine + H2O = L-serine + phosphate</text>
        <dbReference type="Rhea" id="RHEA:21208"/>
        <dbReference type="ChEBI" id="CHEBI:15377"/>
        <dbReference type="ChEBI" id="CHEBI:33384"/>
        <dbReference type="ChEBI" id="CHEBI:43474"/>
        <dbReference type="ChEBI" id="CHEBI:57524"/>
        <dbReference type="EC" id="3.1.3.3"/>
    </reaction>
</comment>
<dbReference type="GO" id="GO:0036424">
    <property type="term" value="F:L-phosphoserine phosphatase activity"/>
    <property type="evidence" value="ECO:0007669"/>
    <property type="project" value="InterPro"/>
</dbReference>
<keyword evidence="10" id="KW-0718">Serine biosynthesis</keyword>
<dbReference type="SFLD" id="SFLDG01137">
    <property type="entry name" value="C1.6.1:_Phosphoserine_Phosphat"/>
    <property type="match status" value="1"/>
</dbReference>
<dbReference type="GO" id="GO:0005737">
    <property type="term" value="C:cytoplasm"/>
    <property type="evidence" value="ECO:0007669"/>
    <property type="project" value="TreeGrafter"/>
</dbReference>
<comment type="cofactor">
    <cofactor evidence="1">
        <name>Mg(2+)</name>
        <dbReference type="ChEBI" id="CHEBI:18420"/>
    </cofactor>
</comment>
<evidence type="ECO:0000313" key="16">
    <source>
        <dbReference type="Proteomes" id="UP000265798"/>
    </source>
</evidence>
<accession>A0A396Z4W9</accession>
<keyword evidence="6" id="KW-0028">Amino-acid biosynthesis</keyword>
<dbReference type="RefSeq" id="WP_118968204.1">
    <property type="nucleotide sequence ID" value="NZ_QHCT01000002.1"/>
</dbReference>
<organism evidence="15 16">
    <name type="scientific">Leptospira stimsonii</name>
    <dbReference type="NCBI Taxonomy" id="2202203"/>
    <lineage>
        <taxon>Bacteria</taxon>
        <taxon>Pseudomonadati</taxon>
        <taxon>Spirochaetota</taxon>
        <taxon>Spirochaetia</taxon>
        <taxon>Leptospirales</taxon>
        <taxon>Leptospiraceae</taxon>
        <taxon>Leptospira</taxon>
    </lineage>
</organism>
<dbReference type="Pfam" id="PF00702">
    <property type="entry name" value="Hydrolase"/>
    <property type="match status" value="1"/>
</dbReference>